<feature type="region of interest" description="Disordered" evidence="9">
    <location>
        <begin position="297"/>
        <end position="323"/>
    </location>
</feature>
<organism evidence="13 14">
    <name type="scientific">Pararhodospirillum photometricum DSM 122</name>
    <dbReference type="NCBI Taxonomy" id="1150469"/>
    <lineage>
        <taxon>Bacteria</taxon>
        <taxon>Pseudomonadati</taxon>
        <taxon>Pseudomonadota</taxon>
        <taxon>Alphaproteobacteria</taxon>
        <taxon>Rhodospirillales</taxon>
        <taxon>Rhodospirillaceae</taxon>
        <taxon>Pararhodospirillum</taxon>
    </lineage>
</organism>
<dbReference type="InterPro" id="IPR036837">
    <property type="entry name" value="Cation_efflux_CTD_sf"/>
</dbReference>
<accession>H6SP06</accession>
<evidence type="ECO:0000256" key="5">
    <source>
        <dbReference type="ARBA" id="ARBA00022692"/>
    </source>
</evidence>
<dbReference type="SUPFAM" id="SSF160240">
    <property type="entry name" value="Cation efflux protein cytoplasmic domain-like"/>
    <property type="match status" value="1"/>
</dbReference>
<dbReference type="HOGENOM" id="CLU_013430_3_0_5"/>
<feature type="transmembrane region" description="Helical" evidence="10">
    <location>
        <begin position="192"/>
        <end position="210"/>
    </location>
</feature>
<dbReference type="GO" id="GO:0005886">
    <property type="term" value="C:plasma membrane"/>
    <property type="evidence" value="ECO:0007669"/>
    <property type="project" value="UniProtKB-SubCell"/>
</dbReference>
<reference evidence="13 14" key="1">
    <citation type="submission" date="2012-02" db="EMBL/GenBank/DDBJ databases">
        <title>Shotgun genome sequence of Phaeospirillum photometricum DSM 122.</title>
        <authorList>
            <person name="Duquesne K."/>
            <person name="Sturgis J."/>
        </authorList>
    </citation>
    <scope>NUCLEOTIDE SEQUENCE [LARGE SCALE GENOMIC DNA]</scope>
    <source>
        <strain evidence="14">DSM122</strain>
    </source>
</reference>
<proteinExistence type="inferred from homology"/>
<dbReference type="eggNOG" id="COG0053">
    <property type="taxonomic scope" value="Bacteria"/>
</dbReference>
<feature type="transmembrane region" description="Helical" evidence="10">
    <location>
        <begin position="49"/>
        <end position="70"/>
    </location>
</feature>
<evidence type="ECO:0000256" key="3">
    <source>
        <dbReference type="ARBA" id="ARBA00022448"/>
    </source>
</evidence>
<feature type="domain" description="Cation efflux protein cytoplasmic" evidence="12">
    <location>
        <begin position="222"/>
        <end position="297"/>
    </location>
</feature>
<keyword evidence="14" id="KW-1185">Reference proteome</keyword>
<evidence type="ECO:0000259" key="11">
    <source>
        <dbReference type="Pfam" id="PF01545"/>
    </source>
</evidence>
<keyword evidence="5 10" id="KW-0812">Transmembrane</keyword>
<dbReference type="AlphaFoldDB" id="H6SP06"/>
<dbReference type="EMBL" id="HE663493">
    <property type="protein sequence ID" value="CCG07078.1"/>
    <property type="molecule type" value="Genomic_DNA"/>
</dbReference>
<evidence type="ECO:0000313" key="14">
    <source>
        <dbReference type="Proteomes" id="UP000033220"/>
    </source>
</evidence>
<evidence type="ECO:0000256" key="8">
    <source>
        <dbReference type="ARBA" id="ARBA00068882"/>
    </source>
</evidence>
<evidence type="ECO:0000256" key="6">
    <source>
        <dbReference type="ARBA" id="ARBA00022989"/>
    </source>
</evidence>
<protein>
    <recommendedName>
        <fullName evidence="8">Protein p34</fullName>
    </recommendedName>
</protein>
<dbReference type="NCBIfam" id="TIGR01297">
    <property type="entry name" value="CDF"/>
    <property type="match status" value="1"/>
</dbReference>
<dbReference type="PANTHER" id="PTHR43840">
    <property type="entry name" value="MITOCHONDRIAL METAL TRANSPORTER 1-RELATED"/>
    <property type="match status" value="1"/>
</dbReference>
<dbReference type="Gene3D" id="1.20.1510.10">
    <property type="entry name" value="Cation efflux protein transmembrane domain"/>
    <property type="match status" value="1"/>
</dbReference>
<comment type="similarity">
    <text evidence="2">Belongs to the cation diffusion facilitator (CDF) transporter (TC 2.A.4) family.</text>
</comment>
<dbReference type="InterPro" id="IPR027470">
    <property type="entry name" value="Cation_efflux_CTD"/>
</dbReference>
<evidence type="ECO:0000259" key="12">
    <source>
        <dbReference type="Pfam" id="PF16916"/>
    </source>
</evidence>
<dbReference type="Pfam" id="PF01545">
    <property type="entry name" value="Cation_efflux"/>
    <property type="match status" value="1"/>
</dbReference>
<dbReference type="InterPro" id="IPR002524">
    <property type="entry name" value="Cation_efflux"/>
</dbReference>
<dbReference type="STRING" id="1150469.RSPPHO_00452"/>
<dbReference type="FunFam" id="3.30.70.1350:FF:000002">
    <property type="entry name" value="Ferrous-iron efflux pump FieF"/>
    <property type="match status" value="1"/>
</dbReference>
<dbReference type="Gene3D" id="3.30.70.1350">
    <property type="entry name" value="Cation efflux protein, cytoplasmic domain"/>
    <property type="match status" value="1"/>
</dbReference>
<evidence type="ECO:0000313" key="13">
    <source>
        <dbReference type="EMBL" id="CCG07078.1"/>
    </source>
</evidence>
<evidence type="ECO:0000256" key="2">
    <source>
        <dbReference type="ARBA" id="ARBA00008114"/>
    </source>
</evidence>
<feature type="transmembrane region" description="Helical" evidence="10">
    <location>
        <begin position="168"/>
        <end position="186"/>
    </location>
</feature>
<feature type="transmembrane region" description="Helical" evidence="10">
    <location>
        <begin position="91"/>
        <end position="112"/>
    </location>
</feature>
<comment type="subcellular location">
    <subcellularLocation>
        <location evidence="1">Cell membrane</location>
        <topology evidence="1">Multi-pass membrane protein</topology>
    </subcellularLocation>
</comment>
<evidence type="ECO:0000256" key="7">
    <source>
        <dbReference type="ARBA" id="ARBA00023136"/>
    </source>
</evidence>
<dbReference type="OrthoDB" id="9806522at2"/>
<keyword evidence="3" id="KW-0813">Transport</keyword>
<dbReference type="InterPro" id="IPR050291">
    <property type="entry name" value="CDF_Transporter"/>
</dbReference>
<evidence type="ECO:0000256" key="9">
    <source>
        <dbReference type="SAM" id="MobiDB-lite"/>
    </source>
</evidence>
<keyword evidence="6 10" id="KW-1133">Transmembrane helix</keyword>
<feature type="transmembrane region" description="Helical" evidence="10">
    <location>
        <begin position="124"/>
        <end position="148"/>
    </location>
</feature>
<feature type="domain" description="Cation efflux protein transmembrane" evidence="11">
    <location>
        <begin position="24"/>
        <end position="217"/>
    </location>
</feature>
<dbReference type="SUPFAM" id="SSF161111">
    <property type="entry name" value="Cation efflux protein transmembrane domain-like"/>
    <property type="match status" value="1"/>
</dbReference>
<evidence type="ECO:0000256" key="4">
    <source>
        <dbReference type="ARBA" id="ARBA00022475"/>
    </source>
</evidence>
<dbReference type="GO" id="GO:0015093">
    <property type="term" value="F:ferrous iron transmembrane transporter activity"/>
    <property type="evidence" value="ECO:0007669"/>
    <property type="project" value="TreeGrafter"/>
</dbReference>
<feature type="transmembrane region" description="Helical" evidence="10">
    <location>
        <begin position="22"/>
        <end position="43"/>
    </location>
</feature>
<evidence type="ECO:0000256" key="1">
    <source>
        <dbReference type="ARBA" id="ARBA00004651"/>
    </source>
</evidence>
<dbReference type="PANTHER" id="PTHR43840:SF41">
    <property type="entry name" value="CATION-EFFLUX PUMP FIEF"/>
    <property type="match status" value="1"/>
</dbReference>
<dbReference type="InterPro" id="IPR058533">
    <property type="entry name" value="Cation_efflux_TM"/>
</dbReference>
<keyword evidence="4" id="KW-1003">Cell membrane</keyword>
<dbReference type="Pfam" id="PF16916">
    <property type="entry name" value="ZT_dimer"/>
    <property type="match status" value="1"/>
</dbReference>
<dbReference type="InterPro" id="IPR027469">
    <property type="entry name" value="Cation_efflux_TMD_sf"/>
</dbReference>
<dbReference type="KEGG" id="rpm:RSPPHO_00452"/>
<dbReference type="GO" id="GO:0015341">
    <property type="term" value="F:zinc efflux antiporter activity"/>
    <property type="evidence" value="ECO:0007669"/>
    <property type="project" value="TreeGrafter"/>
</dbReference>
<dbReference type="PATRIC" id="fig|1150469.3.peg.534"/>
<keyword evidence="7 10" id="KW-0472">Membrane</keyword>
<sequence length="323" mass="34361">MSAAPSAPTSPLERKARLMRRASLASVGVAAILVVAKLAAWLVTGSVAVLSTLIDSLLDGAASLVTLFAVRQALTPADEDHRFGHGKAEPLAGLGQSAFIAGSGALLLIQAISRLLAPEPVRDGAIGIAVMVLSIALTLALVSFQRYVVRQTDSVAIGADSLHYTGDLLANLAVIGSLTVGMLVDLPLLDPLLGMGIAAYLMVNAWHIGLESIDLLMDKELPAQDRERIIATCLEHPEVRDVHDLRTRRSGPLSFIQLHLELDPNQTLLAAHTIAVDVEDRLRALYPQADVLIHQDPAGLQEGNHPPLAYQDASLTQDRAPKK</sequence>
<gene>
    <name evidence="13" type="ORF">RSPPHO_00452</name>
</gene>
<name>H6SP06_PARPM</name>
<evidence type="ECO:0000256" key="10">
    <source>
        <dbReference type="SAM" id="Phobius"/>
    </source>
</evidence>
<dbReference type="GO" id="GO:0015086">
    <property type="term" value="F:cadmium ion transmembrane transporter activity"/>
    <property type="evidence" value="ECO:0007669"/>
    <property type="project" value="TreeGrafter"/>
</dbReference>
<dbReference type="GO" id="GO:0006882">
    <property type="term" value="P:intracellular zinc ion homeostasis"/>
    <property type="evidence" value="ECO:0007669"/>
    <property type="project" value="TreeGrafter"/>
</dbReference>
<dbReference type="Proteomes" id="UP000033220">
    <property type="component" value="Chromosome DSM 122"/>
</dbReference>